<dbReference type="GO" id="GO:0009116">
    <property type="term" value="P:nucleoside metabolic process"/>
    <property type="evidence" value="ECO:0007669"/>
    <property type="project" value="InterPro"/>
</dbReference>
<dbReference type="NCBIfam" id="NF004489">
    <property type="entry name" value="PRK05819.1"/>
    <property type="match status" value="1"/>
</dbReference>
<keyword evidence="8" id="KW-1185">Reference proteome</keyword>
<dbReference type="STRING" id="216946.STURO_v1c04010"/>
<evidence type="ECO:0000256" key="3">
    <source>
        <dbReference type="ARBA" id="ARBA00022676"/>
    </source>
</evidence>
<dbReference type="Proteomes" id="UP000067243">
    <property type="component" value="Chromosome"/>
</dbReference>
<dbReference type="PATRIC" id="fig|216946.3.peg.402"/>
<evidence type="ECO:0000313" key="8">
    <source>
        <dbReference type="Proteomes" id="UP000067243"/>
    </source>
</evidence>
<sequence>MPTPHNNAEKNQIAKNVLMPGDPERCKWIVDNYLTNVEKVSSVRGIDVYTGLYKNKKISVTASGMGMPSMLIYAWELFGYYNVDSIIRIGTAGSYLDNTKINDIVISMAASTDSNIQTHFNIPADWHYSPTADFKLLNKAFEVSKALSLNLHIGPTVCTDGLYTLKNVEPEYYKEKTWSNLNILCSDMETYSLYACSNYFKKKALSILTVVVNKENREGLSSKDRENNVNTMVELALETLIANN</sequence>
<dbReference type="KEGG" id="stur:STURON_00403"/>
<proteinExistence type="predicted"/>
<evidence type="ECO:0000313" key="7">
    <source>
        <dbReference type="EMBL" id="AKU79649.1"/>
    </source>
</evidence>
<dbReference type="RefSeq" id="WP_082236174.1">
    <property type="nucleotide sequence ID" value="NZ_CP012328.1"/>
</dbReference>
<dbReference type="InterPro" id="IPR004402">
    <property type="entry name" value="DeoD-type"/>
</dbReference>
<evidence type="ECO:0000256" key="4">
    <source>
        <dbReference type="ARBA" id="ARBA00022679"/>
    </source>
</evidence>
<reference evidence="7 8" key="1">
    <citation type="journal article" date="2015" name="Genome Announc.">
        <title>Complete Genome Sequence of Spiroplasma turonicum Strain Tab4cT, a Parasite of a Horse Fly, Haematopota sp. (Diptera: Tabanidae).</title>
        <authorList>
            <person name="Davis R.E."/>
            <person name="Shao J."/>
            <person name="Zhao Y."/>
            <person name="Gasparich G.E."/>
            <person name="Gaynor B.J."/>
            <person name="Donofrio N."/>
        </authorList>
    </citation>
    <scope>NUCLEOTIDE SEQUENCE [LARGE SCALE GENOMIC DNA]</scope>
    <source>
        <strain evidence="7 8">Tab4c</strain>
    </source>
</reference>
<protein>
    <recommendedName>
        <fullName evidence="2">Uridine phosphorylase</fullName>
        <ecNumber evidence="1">2.4.2.3</ecNumber>
    </recommendedName>
</protein>
<evidence type="ECO:0000259" key="6">
    <source>
        <dbReference type="Pfam" id="PF01048"/>
    </source>
</evidence>
<dbReference type="EMBL" id="CP012328">
    <property type="protein sequence ID" value="AKU79649.1"/>
    <property type="molecule type" value="Genomic_DNA"/>
</dbReference>
<feature type="domain" description="Nucleoside phosphorylase" evidence="6">
    <location>
        <begin position="17"/>
        <end position="235"/>
    </location>
</feature>
<comment type="catalytic activity">
    <reaction evidence="5">
        <text>uridine + phosphate = alpha-D-ribose 1-phosphate + uracil</text>
        <dbReference type="Rhea" id="RHEA:24388"/>
        <dbReference type="ChEBI" id="CHEBI:16704"/>
        <dbReference type="ChEBI" id="CHEBI:17568"/>
        <dbReference type="ChEBI" id="CHEBI:43474"/>
        <dbReference type="ChEBI" id="CHEBI:57720"/>
        <dbReference type="EC" id="2.4.2.3"/>
    </reaction>
</comment>
<evidence type="ECO:0000256" key="5">
    <source>
        <dbReference type="ARBA" id="ARBA00048447"/>
    </source>
</evidence>
<dbReference type="GO" id="GO:0004731">
    <property type="term" value="F:purine-nucleoside phosphorylase activity"/>
    <property type="evidence" value="ECO:0007669"/>
    <property type="project" value="InterPro"/>
</dbReference>
<dbReference type="GO" id="GO:0004850">
    <property type="term" value="F:uridine phosphorylase activity"/>
    <property type="evidence" value="ECO:0007669"/>
    <property type="project" value="UniProtKB-EC"/>
</dbReference>
<gene>
    <name evidence="7" type="primary">deoD</name>
    <name evidence="7" type="ORF">STURON_00403</name>
</gene>
<accession>A0A0K1P645</accession>
<dbReference type="GO" id="GO:0005829">
    <property type="term" value="C:cytosol"/>
    <property type="evidence" value="ECO:0007669"/>
    <property type="project" value="TreeGrafter"/>
</dbReference>
<keyword evidence="4" id="KW-0808">Transferase</keyword>
<organism evidence="7 8">
    <name type="scientific">Spiroplasma turonicum</name>
    <dbReference type="NCBI Taxonomy" id="216946"/>
    <lineage>
        <taxon>Bacteria</taxon>
        <taxon>Bacillati</taxon>
        <taxon>Mycoplasmatota</taxon>
        <taxon>Mollicutes</taxon>
        <taxon>Entomoplasmatales</taxon>
        <taxon>Spiroplasmataceae</taxon>
        <taxon>Spiroplasma</taxon>
    </lineage>
</organism>
<dbReference type="EC" id="2.4.2.3" evidence="1"/>
<dbReference type="PANTHER" id="PTHR43691:SF11">
    <property type="entry name" value="FI09636P-RELATED"/>
    <property type="match status" value="1"/>
</dbReference>
<dbReference type="PANTHER" id="PTHR43691">
    <property type="entry name" value="URIDINE PHOSPHORYLASE"/>
    <property type="match status" value="1"/>
</dbReference>
<evidence type="ECO:0000256" key="1">
    <source>
        <dbReference type="ARBA" id="ARBA00011888"/>
    </source>
</evidence>
<evidence type="ECO:0000256" key="2">
    <source>
        <dbReference type="ARBA" id="ARBA00021980"/>
    </source>
</evidence>
<dbReference type="InterPro" id="IPR035994">
    <property type="entry name" value="Nucleoside_phosphorylase_sf"/>
</dbReference>
<dbReference type="CDD" id="cd09006">
    <property type="entry name" value="PNP_EcPNPI-like"/>
    <property type="match status" value="1"/>
</dbReference>
<dbReference type="OrthoDB" id="9782889at2"/>
<dbReference type="SUPFAM" id="SSF53167">
    <property type="entry name" value="Purine and uridine phosphorylases"/>
    <property type="match status" value="1"/>
</dbReference>
<dbReference type="Gene3D" id="3.40.50.1580">
    <property type="entry name" value="Nucleoside phosphorylase domain"/>
    <property type="match status" value="1"/>
</dbReference>
<dbReference type="AlphaFoldDB" id="A0A0K1P645"/>
<keyword evidence="3" id="KW-0328">Glycosyltransferase</keyword>
<name>A0A0K1P645_9MOLU</name>
<dbReference type="InterPro" id="IPR000845">
    <property type="entry name" value="Nucleoside_phosphorylase_d"/>
</dbReference>
<dbReference type="Pfam" id="PF01048">
    <property type="entry name" value="PNP_UDP_1"/>
    <property type="match status" value="1"/>
</dbReference>